<dbReference type="InterPro" id="IPR017441">
    <property type="entry name" value="Protein_kinase_ATP_BS"/>
</dbReference>
<name>A0A0D9VZ63_9ORYZ</name>
<evidence type="ECO:0000256" key="4">
    <source>
        <dbReference type="ARBA" id="ARBA00022475"/>
    </source>
</evidence>
<dbReference type="PANTHER" id="PTHR48056:SF63">
    <property type="entry name" value="PROTEIN KINASE DOMAIN-CONTAINING PROTEIN"/>
    <property type="match status" value="1"/>
</dbReference>
<evidence type="ECO:0000259" key="24">
    <source>
        <dbReference type="PROSITE" id="PS50011"/>
    </source>
</evidence>
<evidence type="ECO:0000256" key="1">
    <source>
        <dbReference type="ARBA" id="ARBA00004251"/>
    </source>
</evidence>
<dbReference type="InterPro" id="IPR001611">
    <property type="entry name" value="Leu-rich_rpt"/>
</dbReference>
<dbReference type="Gene3D" id="3.80.10.10">
    <property type="entry name" value="Ribonuclease Inhibitor"/>
    <property type="match status" value="3"/>
</dbReference>
<evidence type="ECO:0000256" key="15">
    <source>
        <dbReference type="ARBA" id="ARBA00022989"/>
    </source>
</evidence>
<reference evidence="25 26" key="1">
    <citation type="submission" date="2012-08" db="EMBL/GenBank/DDBJ databases">
        <title>Oryza genome evolution.</title>
        <authorList>
            <person name="Wing R.A."/>
        </authorList>
    </citation>
    <scope>NUCLEOTIDE SEQUENCE</scope>
</reference>
<evidence type="ECO:0000256" key="20">
    <source>
        <dbReference type="ARBA" id="ARBA00048679"/>
    </source>
</evidence>
<keyword evidence="14 21" id="KW-0067">ATP-binding</keyword>
<dbReference type="PROSITE" id="PS00108">
    <property type="entry name" value="PROTEIN_KINASE_ST"/>
    <property type="match status" value="1"/>
</dbReference>
<keyword evidence="16 22" id="KW-0472">Membrane</keyword>
<dbReference type="GO" id="GO:0009409">
    <property type="term" value="P:response to cold"/>
    <property type="evidence" value="ECO:0007669"/>
    <property type="project" value="UniProtKB-ARBA"/>
</dbReference>
<dbReference type="GO" id="GO:0048508">
    <property type="term" value="P:embryonic meristem development"/>
    <property type="evidence" value="ECO:0007669"/>
    <property type="project" value="UniProtKB-ARBA"/>
</dbReference>
<dbReference type="SMART" id="SM00369">
    <property type="entry name" value="LRR_TYP"/>
    <property type="match status" value="5"/>
</dbReference>
<evidence type="ECO:0000256" key="21">
    <source>
        <dbReference type="PROSITE-ProRule" id="PRU10141"/>
    </source>
</evidence>
<evidence type="ECO:0000256" key="13">
    <source>
        <dbReference type="ARBA" id="ARBA00022777"/>
    </source>
</evidence>
<dbReference type="PROSITE" id="PS00107">
    <property type="entry name" value="PROTEIN_KINASE_ATP"/>
    <property type="match status" value="1"/>
</dbReference>
<feature type="chain" id="PRO_5002348011" description="non-specific serine/threonine protein kinase" evidence="23">
    <location>
        <begin position="27"/>
        <end position="1001"/>
    </location>
</feature>
<evidence type="ECO:0000256" key="5">
    <source>
        <dbReference type="ARBA" id="ARBA00022527"/>
    </source>
</evidence>
<keyword evidence="10 23" id="KW-0732">Signal</keyword>
<evidence type="ECO:0000256" key="9">
    <source>
        <dbReference type="ARBA" id="ARBA00022692"/>
    </source>
</evidence>
<keyword evidence="7" id="KW-0433">Leucine-rich repeat</keyword>
<dbReference type="STRING" id="77586.A0A0D9VZ63"/>
<keyword evidence="11" id="KW-0677">Repeat</keyword>
<keyword evidence="26" id="KW-1185">Reference proteome</keyword>
<dbReference type="SMART" id="SM00220">
    <property type="entry name" value="S_TKc"/>
    <property type="match status" value="1"/>
</dbReference>
<dbReference type="HOGENOM" id="CLU_000288_22_2_1"/>
<keyword evidence="15 22" id="KW-1133">Transmembrane helix</keyword>
<dbReference type="FunFam" id="3.30.200.20:FF:000260">
    <property type="entry name" value="LRR receptor-like serine/threonine-protein kinase RPK2"/>
    <property type="match status" value="1"/>
</dbReference>
<dbReference type="AlphaFoldDB" id="A0A0D9VZ63"/>
<evidence type="ECO:0000313" key="26">
    <source>
        <dbReference type="Proteomes" id="UP000032180"/>
    </source>
</evidence>
<organism evidence="25 26">
    <name type="scientific">Leersia perrieri</name>
    <dbReference type="NCBI Taxonomy" id="77586"/>
    <lineage>
        <taxon>Eukaryota</taxon>
        <taxon>Viridiplantae</taxon>
        <taxon>Streptophyta</taxon>
        <taxon>Embryophyta</taxon>
        <taxon>Tracheophyta</taxon>
        <taxon>Spermatophyta</taxon>
        <taxon>Magnoliopsida</taxon>
        <taxon>Liliopsida</taxon>
        <taxon>Poales</taxon>
        <taxon>Poaceae</taxon>
        <taxon>BOP clade</taxon>
        <taxon>Oryzoideae</taxon>
        <taxon>Oryzeae</taxon>
        <taxon>Oryzinae</taxon>
        <taxon>Leersia</taxon>
    </lineage>
</organism>
<evidence type="ECO:0000256" key="10">
    <source>
        <dbReference type="ARBA" id="ARBA00022729"/>
    </source>
</evidence>
<evidence type="ECO:0000256" key="23">
    <source>
        <dbReference type="SAM" id="SignalP"/>
    </source>
</evidence>
<dbReference type="PRINTS" id="PR00019">
    <property type="entry name" value="LEURICHRPT"/>
</dbReference>
<evidence type="ECO:0000313" key="25">
    <source>
        <dbReference type="EnsemblPlants" id="LPERR03G29100.1"/>
    </source>
</evidence>
<keyword evidence="18" id="KW-0325">Glycoprotein</keyword>
<evidence type="ECO:0000256" key="2">
    <source>
        <dbReference type="ARBA" id="ARBA00012513"/>
    </source>
</evidence>
<feature type="binding site" evidence="21">
    <location>
        <position position="674"/>
    </location>
    <ligand>
        <name>ATP</name>
        <dbReference type="ChEBI" id="CHEBI:30616"/>
    </ligand>
</feature>
<proteinExistence type="predicted"/>
<reference evidence="26" key="2">
    <citation type="submission" date="2013-12" db="EMBL/GenBank/DDBJ databases">
        <authorList>
            <person name="Yu Y."/>
            <person name="Lee S."/>
            <person name="de Baynast K."/>
            <person name="Wissotski M."/>
            <person name="Liu L."/>
            <person name="Talag J."/>
            <person name="Goicoechea J."/>
            <person name="Angelova A."/>
            <person name="Jetty R."/>
            <person name="Kudrna D."/>
            <person name="Golser W."/>
            <person name="Rivera L."/>
            <person name="Zhang J."/>
            <person name="Wing R."/>
        </authorList>
    </citation>
    <scope>NUCLEOTIDE SEQUENCE</scope>
</reference>
<keyword evidence="13" id="KW-0418">Kinase</keyword>
<feature type="transmembrane region" description="Helical" evidence="22">
    <location>
        <begin position="584"/>
        <end position="607"/>
    </location>
</feature>
<evidence type="ECO:0000256" key="14">
    <source>
        <dbReference type="ARBA" id="ARBA00022840"/>
    </source>
</evidence>
<dbReference type="GO" id="GO:0005886">
    <property type="term" value="C:plasma membrane"/>
    <property type="evidence" value="ECO:0007669"/>
    <property type="project" value="UniProtKB-SubCell"/>
</dbReference>
<keyword evidence="9 22" id="KW-0812">Transmembrane</keyword>
<dbReference type="FunFam" id="3.80.10.10:FF:000095">
    <property type="entry name" value="LRR receptor-like serine/threonine-protein kinase GSO1"/>
    <property type="match status" value="1"/>
</dbReference>
<dbReference type="InterPro" id="IPR000719">
    <property type="entry name" value="Prot_kinase_dom"/>
</dbReference>
<dbReference type="GO" id="GO:0009414">
    <property type="term" value="P:response to water deprivation"/>
    <property type="evidence" value="ECO:0007669"/>
    <property type="project" value="UniProtKB-ARBA"/>
</dbReference>
<evidence type="ECO:0000256" key="18">
    <source>
        <dbReference type="ARBA" id="ARBA00023180"/>
    </source>
</evidence>
<evidence type="ECO:0000256" key="3">
    <source>
        <dbReference type="ARBA" id="ARBA00022473"/>
    </source>
</evidence>
<evidence type="ECO:0000256" key="8">
    <source>
        <dbReference type="ARBA" id="ARBA00022679"/>
    </source>
</evidence>
<evidence type="ECO:0000256" key="11">
    <source>
        <dbReference type="ARBA" id="ARBA00022737"/>
    </source>
</evidence>
<evidence type="ECO:0000256" key="12">
    <source>
        <dbReference type="ARBA" id="ARBA00022741"/>
    </source>
</evidence>
<keyword evidence="8" id="KW-0808">Transferase</keyword>
<evidence type="ECO:0000256" key="7">
    <source>
        <dbReference type="ARBA" id="ARBA00022614"/>
    </source>
</evidence>
<keyword evidence="5" id="KW-0723">Serine/threonine-protein kinase</keyword>
<keyword evidence="4" id="KW-1003">Cell membrane</keyword>
<dbReference type="GO" id="GO:0009942">
    <property type="term" value="P:longitudinal axis specification"/>
    <property type="evidence" value="ECO:0007669"/>
    <property type="project" value="UniProtKB-ARBA"/>
</dbReference>
<comment type="catalytic activity">
    <reaction evidence="19">
        <text>L-threonyl-[protein] + ATP = O-phospho-L-threonyl-[protein] + ADP + H(+)</text>
        <dbReference type="Rhea" id="RHEA:46608"/>
        <dbReference type="Rhea" id="RHEA-COMP:11060"/>
        <dbReference type="Rhea" id="RHEA-COMP:11605"/>
        <dbReference type="ChEBI" id="CHEBI:15378"/>
        <dbReference type="ChEBI" id="CHEBI:30013"/>
        <dbReference type="ChEBI" id="CHEBI:30616"/>
        <dbReference type="ChEBI" id="CHEBI:61977"/>
        <dbReference type="ChEBI" id="CHEBI:456216"/>
        <dbReference type="EC" id="2.7.11.1"/>
    </reaction>
</comment>
<evidence type="ECO:0000256" key="6">
    <source>
        <dbReference type="ARBA" id="ARBA00022553"/>
    </source>
</evidence>
<dbReference type="InterPro" id="IPR032675">
    <property type="entry name" value="LRR_dom_sf"/>
</dbReference>
<comment type="catalytic activity">
    <reaction evidence="20">
        <text>L-seryl-[protein] + ATP = O-phospho-L-seryl-[protein] + ADP + H(+)</text>
        <dbReference type="Rhea" id="RHEA:17989"/>
        <dbReference type="Rhea" id="RHEA-COMP:9863"/>
        <dbReference type="Rhea" id="RHEA-COMP:11604"/>
        <dbReference type="ChEBI" id="CHEBI:15378"/>
        <dbReference type="ChEBI" id="CHEBI:29999"/>
        <dbReference type="ChEBI" id="CHEBI:30616"/>
        <dbReference type="ChEBI" id="CHEBI:83421"/>
        <dbReference type="ChEBI" id="CHEBI:456216"/>
        <dbReference type="EC" id="2.7.11.1"/>
    </reaction>
</comment>
<feature type="signal peptide" evidence="23">
    <location>
        <begin position="1"/>
        <end position="26"/>
    </location>
</feature>
<comment type="subcellular location">
    <subcellularLocation>
        <location evidence="1">Cell membrane</location>
        <topology evidence="1">Single-pass type I membrane protein</topology>
    </subcellularLocation>
</comment>
<dbReference type="EnsemblPlants" id="LPERR03G29100.1">
    <property type="protein sequence ID" value="LPERR03G29100.1"/>
    <property type="gene ID" value="LPERR03G29100"/>
</dbReference>
<dbReference type="Gene3D" id="1.10.510.10">
    <property type="entry name" value="Transferase(Phosphotransferase) domain 1"/>
    <property type="match status" value="1"/>
</dbReference>
<keyword evidence="12 21" id="KW-0547">Nucleotide-binding</keyword>
<dbReference type="GO" id="GO:0009945">
    <property type="term" value="P:radial axis specification"/>
    <property type="evidence" value="ECO:0007669"/>
    <property type="project" value="UniProtKB-ARBA"/>
</dbReference>
<dbReference type="GO" id="GO:0004674">
    <property type="term" value="F:protein serine/threonine kinase activity"/>
    <property type="evidence" value="ECO:0007669"/>
    <property type="project" value="UniProtKB-KW"/>
</dbReference>
<dbReference type="InterPro" id="IPR050647">
    <property type="entry name" value="Plant_LRR-RLKs"/>
</dbReference>
<evidence type="ECO:0000256" key="22">
    <source>
        <dbReference type="SAM" id="Phobius"/>
    </source>
</evidence>
<dbReference type="GO" id="GO:0005524">
    <property type="term" value="F:ATP binding"/>
    <property type="evidence" value="ECO:0007669"/>
    <property type="project" value="UniProtKB-UniRule"/>
</dbReference>
<dbReference type="Gramene" id="LPERR03G29100.1">
    <property type="protein sequence ID" value="LPERR03G29100.1"/>
    <property type="gene ID" value="LPERR03G29100"/>
</dbReference>
<dbReference type="SUPFAM" id="SSF56112">
    <property type="entry name" value="Protein kinase-like (PK-like)"/>
    <property type="match status" value="1"/>
</dbReference>
<accession>A0A0D9VZ63</accession>
<dbReference type="PANTHER" id="PTHR48056">
    <property type="entry name" value="LRR RECEPTOR-LIKE SERINE/THREONINE-PROTEIN KINASE-RELATED"/>
    <property type="match status" value="1"/>
</dbReference>
<evidence type="ECO:0000256" key="16">
    <source>
        <dbReference type="ARBA" id="ARBA00023136"/>
    </source>
</evidence>
<dbReference type="FunFam" id="1.10.510.10:FF:000192">
    <property type="entry name" value="LRR receptor-like serine/threonine-protein kinase RPK2"/>
    <property type="match status" value="1"/>
</dbReference>
<dbReference type="Pfam" id="PF13855">
    <property type="entry name" value="LRR_8"/>
    <property type="match status" value="2"/>
</dbReference>
<dbReference type="EC" id="2.7.11.1" evidence="2"/>
<dbReference type="SUPFAM" id="SSF52058">
    <property type="entry name" value="L domain-like"/>
    <property type="match status" value="2"/>
</dbReference>
<dbReference type="Pfam" id="PF00069">
    <property type="entry name" value="Pkinase"/>
    <property type="match status" value="1"/>
</dbReference>
<keyword evidence="17" id="KW-0675">Receptor</keyword>
<reference evidence="25" key="3">
    <citation type="submission" date="2015-04" db="UniProtKB">
        <authorList>
            <consortium name="EnsemblPlants"/>
        </authorList>
    </citation>
    <scope>IDENTIFICATION</scope>
</reference>
<protein>
    <recommendedName>
        <fullName evidence="2">non-specific serine/threonine protein kinase</fullName>
        <ecNumber evidence="2">2.7.11.1</ecNumber>
    </recommendedName>
</protein>
<keyword evidence="3" id="KW-0217">Developmental protein</keyword>
<evidence type="ECO:0000256" key="17">
    <source>
        <dbReference type="ARBA" id="ARBA00023170"/>
    </source>
</evidence>
<dbReference type="PROSITE" id="PS50011">
    <property type="entry name" value="PROTEIN_KINASE_DOM"/>
    <property type="match status" value="1"/>
</dbReference>
<keyword evidence="6" id="KW-0597">Phosphoprotein</keyword>
<dbReference type="Proteomes" id="UP000032180">
    <property type="component" value="Chromosome 3"/>
</dbReference>
<dbReference type="eggNOG" id="ENOG502QSHG">
    <property type="taxonomic scope" value="Eukaryota"/>
</dbReference>
<dbReference type="InterPro" id="IPR011009">
    <property type="entry name" value="Kinase-like_dom_sf"/>
</dbReference>
<dbReference type="Gene3D" id="3.30.200.20">
    <property type="entry name" value="Phosphorylase Kinase, domain 1"/>
    <property type="match status" value="1"/>
</dbReference>
<evidence type="ECO:0000256" key="19">
    <source>
        <dbReference type="ARBA" id="ARBA00047899"/>
    </source>
</evidence>
<dbReference type="Pfam" id="PF00560">
    <property type="entry name" value="LRR_1"/>
    <property type="match status" value="1"/>
</dbReference>
<dbReference type="InterPro" id="IPR003591">
    <property type="entry name" value="Leu-rich_rpt_typical-subtyp"/>
</dbReference>
<feature type="domain" description="Protein kinase" evidence="24">
    <location>
        <begin position="646"/>
        <end position="910"/>
    </location>
</feature>
<sequence>MVAPRRSTASFFFFLLLLVVAVGVSSDYGQELDRSALLQLRDGGMMRLRSPESGAVADHCSWPGVTCDASRRVVALAGELAGGVMPPEVGLLTELRELSFPSCGLRGEIPAEIWRLEKLEVVNLAGNSLRGALPVTFPPRIRVLNLASNLLHGEIQASISGGKSLERLNLSGNRFVGSVPGVLGSLTKLKQLDLSRNLLTGRIPSGLGNCRQLRSLQLFSNLLEGSIPPEIGRLRRLQILDISSNRLNGLCMAVFDVSHNKLSGTIPACANKGCASQLSDDMPSHYPSLFMSKAVEQLSLGYCNSGNCSVVYHSFSNNNLGGHLISLPLSADRFGNKTLYAFHADYNNFMGSLHEILLEQCNKVEGLIVSFRGNKLSGGLTAEMSTKCNAIRALDLAGNQISGVMPANIGLLGALVKMDVSKNLLEGQIPTSFKDLKSLKFLSLAGNNLSGTIPSCLGKLRSLEVLDLSYNSLSGKIPSNIVTLRDLTALLLNNNKLSGNIPDIAPSASLSIFDISFNNLSGPLPLNMHSLTCNSIQGNPSLQPCGLSSLSNTLMKVRTLTEGDVPPPDGTTSDSGGGFSKIEIASITSASAIVAVLLALIILYIYTRKCGSRQSRRSHRRREVTVFVDIGAPLTYETVVRATGSFNASNCIGSGGFGATYKAEIAPGVLVAIKRLAIGRFQGIQQFQAEVKTLGRCRHPNLVTLIGYHLSDSEMFLIYNFLPGGNLERFIQERTKRPIDWRMLHKIALDIARALGFLHDSCVPRILHRDVKPSNILLDNEYNAYLSDFGLARLLGNSETHATTGVAGTFGYVAPEYAMTCRVSDKADVYSYGVVLLELISDKKALDPSFSPYGNGFNIVAWACMLLQKGRARIEIQGSSNVCKLRKEAMEHQRDEAGDLDKMMCYQKFIVAILEFWQIDLWKVWLLILCKLSVPVAVQTDKPQPERPFANKCFRFSSLPFPTFVEHNIASLQLMYDWKIVMRNRVHLLKGSHNSGQWVAG</sequence>
<dbReference type="FunFam" id="3.80.10.10:FF:000369">
    <property type="entry name" value="LRR receptor-like serine/threonine-protein kinase RPK2"/>
    <property type="match status" value="1"/>
</dbReference>
<dbReference type="InterPro" id="IPR008271">
    <property type="entry name" value="Ser/Thr_kinase_AS"/>
</dbReference>